<comment type="caution">
    <text evidence="10">The sequence shown here is derived from an EMBL/GenBank/DDBJ whole genome shotgun (WGS) entry which is preliminary data.</text>
</comment>
<evidence type="ECO:0000256" key="6">
    <source>
        <dbReference type="ARBA" id="ARBA00023136"/>
    </source>
</evidence>
<evidence type="ECO:0000259" key="9">
    <source>
        <dbReference type="PROSITE" id="PS50929"/>
    </source>
</evidence>
<dbReference type="NCBIfam" id="TIGR01842">
    <property type="entry name" value="type_I_sec_PrtD"/>
    <property type="match status" value="1"/>
</dbReference>
<dbReference type="InterPro" id="IPR003439">
    <property type="entry name" value="ABC_transporter-like_ATP-bd"/>
</dbReference>
<feature type="transmembrane region" description="Helical" evidence="7">
    <location>
        <begin position="294"/>
        <end position="314"/>
    </location>
</feature>
<keyword evidence="11" id="KW-1185">Reference proteome</keyword>
<sequence>MAPLVCAPRGTAGYHRAERMAAAVPRISNEHHFGRVRAMRRRTATMLRSGGLLSDPRLSSLAPVLRRALIGIVLSSAVLNVLLLAGSIYMMLVYDFVLPGRSLPTLFGLLMMVIAAYVFQGMLDALRGHVLVHLASNVDAALELKAHDLAVTLARLNPARDSGQPVRDVDQVRQFLGGSGPTALVDLPWVFFFVGILFLLHPWLGATVLAGAIVLITLTVATEWISNSATAQLVRLNRDRQQAIETSQRHAETLYAMGMEGQMGARWRAANGAYRQAQVRLGGKSSVLVTSGRIFRIFLQSVVLTVGALLVLSGKASGGVIFASSILSARALAPIELAIANWRGFVGARQSWQRLGDVMAFGGEARAVQPLPPPGSTLSVEALTLVLPGASEPTVRHVSFVAYAGEAIAIMGPSGAGKSTLLRGIAGTLPPLAGEVRLDGATMTQWPRDLLGREIGFLPQNVELLPGTVAQNIARFDPAASVDTIIAAAQQAGVDEMIQQLPDGYNTDVGTDGRRLSGGQRQRIALARALHGDPFLILLDEPNANLDPVGEAALVEAVGAATARGAVVIVVAHRPSILAAIDHVLLMKEGRAVAYGPKRTNLSQVSMDAQSA</sequence>
<keyword evidence="6 7" id="KW-0472">Membrane</keyword>
<dbReference type="InterPro" id="IPR003593">
    <property type="entry name" value="AAA+_ATPase"/>
</dbReference>
<dbReference type="Gene3D" id="3.40.50.300">
    <property type="entry name" value="P-loop containing nucleotide triphosphate hydrolases"/>
    <property type="match status" value="1"/>
</dbReference>
<organism evidence="10 11">
    <name type="scientific">Sphingomonas olei</name>
    <dbReference type="NCBI Taxonomy" id="1886787"/>
    <lineage>
        <taxon>Bacteria</taxon>
        <taxon>Pseudomonadati</taxon>
        <taxon>Pseudomonadota</taxon>
        <taxon>Alphaproteobacteria</taxon>
        <taxon>Sphingomonadales</taxon>
        <taxon>Sphingomonadaceae</taxon>
        <taxon>Sphingomonas</taxon>
    </lineage>
</organism>
<accession>A0ABY2QG62</accession>
<dbReference type="InterPro" id="IPR011527">
    <property type="entry name" value="ABC1_TM_dom"/>
</dbReference>
<evidence type="ECO:0000313" key="11">
    <source>
        <dbReference type="Proteomes" id="UP000308038"/>
    </source>
</evidence>
<feature type="transmembrane region" description="Helical" evidence="7">
    <location>
        <begin position="206"/>
        <end position="225"/>
    </location>
</feature>
<evidence type="ECO:0000256" key="7">
    <source>
        <dbReference type="SAM" id="Phobius"/>
    </source>
</evidence>
<evidence type="ECO:0000256" key="2">
    <source>
        <dbReference type="ARBA" id="ARBA00022692"/>
    </source>
</evidence>
<evidence type="ECO:0000256" key="4">
    <source>
        <dbReference type="ARBA" id="ARBA00022840"/>
    </source>
</evidence>
<evidence type="ECO:0000313" key="10">
    <source>
        <dbReference type="EMBL" id="THG39265.1"/>
    </source>
</evidence>
<feature type="transmembrane region" description="Helical" evidence="7">
    <location>
        <begin position="68"/>
        <end position="90"/>
    </location>
</feature>
<dbReference type="Pfam" id="PF00005">
    <property type="entry name" value="ABC_tran"/>
    <property type="match status" value="1"/>
</dbReference>
<keyword evidence="5 7" id="KW-1133">Transmembrane helix</keyword>
<dbReference type="PANTHER" id="PTHR24221">
    <property type="entry name" value="ATP-BINDING CASSETTE SUB-FAMILY B"/>
    <property type="match status" value="1"/>
</dbReference>
<dbReference type="EMBL" id="SSTI01000008">
    <property type="protein sequence ID" value="THG39265.1"/>
    <property type="molecule type" value="Genomic_DNA"/>
</dbReference>
<dbReference type="PROSITE" id="PS50893">
    <property type="entry name" value="ABC_TRANSPORTER_2"/>
    <property type="match status" value="1"/>
</dbReference>
<dbReference type="Pfam" id="PF00664">
    <property type="entry name" value="ABC_membrane"/>
    <property type="match status" value="1"/>
</dbReference>
<dbReference type="InterPro" id="IPR039421">
    <property type="entry name" value="Type_1_exporter"/>
</dbReference>
<dbReference type="Gene3D" id="1.20.1560.10">
    <property type="entry name" value="ABC transporter type 1, transmembrane domain"/>
    <property type="match status" value="1"/>
</dbReference>
<dbReference type="InterPro" id="IPR036640">
    <property type="entry name" value="ABC1_TM_sf"/>
</dbReference>
<name>A0ABY2QG62_9SPHN</name>
<proteinExistence type="predicted"/>
<feature type="domain" description="ABC transporter" evidence="8">
    <location>
        <begin position="378"/>
        <end position="612"/>
    </location>
</feature>
<gene>
    <name evidence="10" type="ORF">E5988_11215</name>
</gene>
<feature type="transmembrane region" description="Helical" evidence="7">
    <location>
        <begin position="102"/>
        <end position="119"/>
    </location>
</feature>
<evidence type="ECO:0000256" key="3">
    <source>
        <dbReference type="ARBA" id="ARBA00022741"/>
    </source>
</evidence>
<dbReference type="InterPro" id="IPR017871">
    <property type="entry name" value="ABC_transporter-like_CS"/>
</dbReference>
<reference evidence="10 11" key="1">
    <citation type="submission" date="2019-04" db="EMBL/GenBank/DDBJ databases">
        <title>Microbes associate with the intestines of laboratory mice.</title>
        <authorList>
            <person name="Navarre W."/>
            <person name="Wong E."/>
            <person name="Huang K.C."/>
            <person name="Tropini C."/>
            <person name="Ng K."/>
            <person name="Yu B."/>
        </authorList>
    </citation>
    <scope>NUCLEOTIDE SEQUENCE [LARGE SCALE GENOMIC DNA]</scope>
    <source>
        <strain evidence="10 11">NM83_B4-11</strain>
    </source>
</reference>
<dbReference type="SUPFAM" id="SSF90123">
    <property type="entry name" value="ABC transporter transmembrane region"/>
    <property type="match status" value="1"/>
</dbReference>
<feature type="transmembrane region" description="Helical" evidence="7">
    <location>
        <begin position="183"/>
        <end position="200"/>
    </location>
</feature>
<dbReference type="Proteomes" id="UP000308038">
    <property type="component" value="Unassembled WGS sequence"/>
</dbReference>
<evidence type="ECO:0000256" key="1">
    <source>
        <dbReference type="ARBA" id="ARBA00004651"/>
    </source>
</evidence>
<evidence type="ECO:0000256" key="5">
    <source>
        <dbReference type="ARBA" id="ARBA00022989"/>
    </source>
</evidence>
<dbReference type="PROSITE" id="PS50929">
    <property type="entry name" value="ABC_TM1F"/>
    <property type="match status" value="1"/>
</dbReference>
<dbReference type="InterPro" id="IPR010128">
    <property type="entry name" value="ATPase_T1SS_PrtD-like"/>
</dbReference>
<dbReference type="InterPro" id="IPR027417">
    <property type="entry name" value="P-loop_NTPase"/>
</dbReference>
<protein>
    <submittedName>
        <fullName evidence="10">Type I secretion system permease/ATPase</fullName>
    </submittedName>
</protein>
<keyword evidence="4" id="KW-0067">ATP-binding</keyword>
<evidence type="ECO:0000259" key="8">
    <source>
        <dbReference type="PROSITE" id="PS50893"/>
    </source>
</evidence>
<keyword evidence="2 7" id="KW-0812">Transmembrane</keyword>
<dbReference type="PROSITE" id="PS00211">
    <property type="entry name" value="ABC_TRANSPORTER_1"/>
    <property type="match status" value="1"/>
</dbReference>
<feature type="domain" description="ABC transmembrane type-1" evidence="9">
    <location>
        <begin position="70"/>
        <end position="347"/>
    </location>
</feature>
<keyword evidence="3" id="KW-0547">Nucleotide-binding</keyword>
<comment type="subcellular location">
    <subcellularLocation>
        <location evidence="1">Cell membrane</location>
        <topology evidence="1">Multi-pass membrane protein</topology>
    </subcellularLocation>
</comment>
<dbReference type="PANTHER" id="PTHR24221:SF248">
    <property type="entry name" value="ABC TRANSPORTER TRANSMEMBRANE REGION"/>
    <property type="match status" value="1"/>
</dbReference>
<dbReference type="SUPFAM" id="SSF52540">
    <property type="entry name" value="P-loop containing nucleoside triphosphate hydrolases"/>
    <property type="match status" value="1"/>
</dbReference>
<dbReference type="SMART" id="SM00382">
    <property type="entry name" value="AAA"/>
    <property type="match status" value="1"/>
</dbReference>